<dbReference type="FunFam" id="2.10.25.10:FF:000004">
    <property type="entry name" value="Neurogenic locus notch 1"/>
    <property type="match status" value="1"/>
</dbReference>
<evidence type="ECO:0000259" key="17">
    <source>
        <dbReference type="PROSITE" id="PS50026"/>
    </source>
</evidence>
<keyword evidence="3" id="KW-0217">Developmental protein</keyword>
<dbReference type="PRINTS" id="PR00010">
    <property type="entry name" value="EGFBLOOD"/>
</dbReference>
<dbReference type="AlphaFoldDB" id="A0A6P8IVN5"/>
<dbReference type="Pfam" id="PF00008">
    <property type="entry name" value="EGF"/>
    <property type="match status" value="4"/>
</dbReference>
<dbReference type="Proteomes" id="UP000515163">
    <property type="component" value="Unplaced"/>
</dbReference>
<comment type="subcellular location">
    <subcellularLocation>
        <location evidence="1">Apical cell membrane</location>
        <topology evidence="1">Single-pass type I membrane protein</topology>
    </subcellularLocation>
</comment>
<evidence type="ECO:0000256" key="3">
    <source>
        <dbReference type="ARBA" id="ARBA00022473"/>
    </source>
</evidence>
<dbReference type="GO" id="GO:0051240">
    <property type="term" value="P:positive regulation of multicellular organismal process"/>
    <property type="evidence" value="ECO:0007669"/>
    <property type="project" value="UniProtKB-ARBA"/>
</dbReference>
<dbReference type="GO" id="GO:0051241">
    <property type="term" value="P:negative regulation of multicellular organismal process"/>
    <property type="evidence" value="ECO:0007669"/>
    <property type="project" value="UniProtKB-ARBA"/>
</dbReference>
<keyword evidence="13 15" id="KW-1015">Disulfide bond</keyword>
<evidence type="ECO:0000256" key="10">
    <source>
        <dbReference type="ARBA" id="ARBA00022782"/>
    </source>
</evidence>
<dbReference type="GO" id="GO:0048871">
    <property type="term" value="P:multicellular organismal-level homeostasis"/>
    <property type="evidence" value="ECO:0007669"/>
    <property type="project" value="UniProtKB-ARBA"/>
</dbReference>
<dbReference type="InterPro" id="IPR001304">
    <property type="entry name" value="C-type_lectin-like"/>
</dbReference>
<dbReference type="OrthoDB" id="6376919at2759"/>
<dbReference type="GO" id="GO:0048638">
    <property type="term" value="P:regulation of developmental growth"/>
    <property type="evidence" value="ECO:0007669"/>
    <property type="project" value="UniProtKB-ARBA"/>
</dbReference>
<dbReference type="Gene3D" id="3.10.100.10">
    <property type="entry name" value="Mannose-Binding Protein A, subunit A"/>
    <property type="match status" value="1"/>
</dbReference>
<keyword evidence="19" id="KW-1185">Reference proteome</keyword>
<dbReference type="SUPFAM" id="SSF57196">
    <property type="entry name" value="EGF/Laminin"/>
    <property type="match status" value="5"/>
</dbReference>
<dbReference type="FunFam" id="2.10.25.10:FF:000472">
    <property type="entry name" value="Uncharacterized protein, isoform A"/>
    <property type="match status" value="1"/>
</dbReference>
<feature type="disulfide bond" evidence="15">
    <location>
        <begin position="190"/>
        <end position="200"/>
    </location>
</feature>
<evidence type="ECO:0000256" key="2">
    <source>
        <dbReference type="ARBA" id="ARBA00006373"/>
    </source>
</evidence>
<feature type="chain" id="PRO_5028148643" evidence="16">
    <location>
        <begin position="30"/>
        <end position="420"/>
    </location>
</feature>
<dbReference type="GeneID" id="116305408"/>
<dbReference type="GO" id="GO:0030182">
    <property type="term" value="P:neuron differentiation"/>
    <property type="evidence" value="ECO:0007669"/>
    <property type="project" value="UniProtKB-ARBA"/>
</dbReference>
<evidence type="ECO:0000256" key="6">
    <source>
        <dbReference type="ARBA" id="ARBA00022553"/>
    </source>
</evidence>
<keyword evidence="8 16" id="KW-0732">Signal</keyword>
<feature type="disulfide bond" evidence="15">
    <location>
        <begin position="211"/>
        <end position="220"/>
    </location>
</feature>
<evidence type="ECO:0000256" key="13">
    <source>
        <dbReference type="ARBA" id="ARBA00023157"/>
    </source>
</evidence>
<organism evidence="19 20">
    <name type="scientific">Actinia tenebrosa</name>
    <name type="common">Australian red waratah sea anemone</name>
    <dbReference type="NCBI Taxonomy" id="6105"/>
    <lineage>
        <taxon>Eukaryota</taxon>
        <taxon>Metazoa</taxon>
        <taxon>Cnidaria</taxon>
        <taxon>Anthozoa</taxon>
        <taxon>Hexacorallia</taxon>
        <taxon>Actiniaria</taxon>
        <taxon>Actiniidae</taxon>
        <taxon>Actinia</taxon>
    </lineage>
</organism>
<evidence type="ECO:0000259" key="18">
    <source>
        <dbReference type="PROSITE" id="PS50041"/>
    </source>
</evidence>
<comment type="similarity">
    <text evidence="2">Belongs to the EGF domain peptide family.</text>
</comment>
<dbReference type="GO" id="GO:0003002">
    <property type="term" value="P:regionalization"/>
    <property type="evidence" value="ECO:0007669"/>
    <property type="project" value="UniProtKB-ARBA"/>
</dbReference>
<dbReference type="FunFam" id="2.10.25.10:FF:000565">
    <property type="entry name" value="Predicted protein"/>
    <property type="match status" value="1"/>
</dbReference>
<protein>
    <submittedName>
        <fullName evidence="20">Fibropellin-3-like</fullName>
    </submittedName>
</protein>
<dbReference type="InterPro" id="IPR000742">
    <property type="entry name" value="EGF"/>
</dbReference>
<evidence type="ECO:0000256" key="14">
    <source>
        <dbReference type="ARBA" id="ARBA00023180"/>
    </source>
</evidence>
<dbReference type="CDD" id="cd00054">
    <property type="entry name" value="EGF_CA"/>
    <property type="match status" value="4"/>
</dbReference>
<dbReference type="PROSITE" id="PS00010">
    <property type="entry name" value="ASX_HYDROXYL"/>
    <property type="match status" value="4"/>
</dbReference>
<dbReference type="PROSITE" id="PS50026">
    <property type="entry name" value="EGF_3"/>
    <property type="match status" value="4"/>
</dbReference>
<dbReference type="Pfam" id="PF00059">
    <property type="entry name" value="Lectin_C"/>
    <property type="match status" value="1"/>
</dbReference>
<evidence type="ECO:0000256" key="15">
    <source>
        <dbReference type="PROSITE-ProRule" id="PRU00076"/>
    </source>
</evidence>
<dbReference type="InterPro" id="IPR001881">
    <property type="entry name" value="EGF-like_Ca-bd_dom"/>
</dbReference>
<dbReference type="GO" id="GO:0009967">
    <property type="term" value="P:positive regulation of signal transduction"/>
    <property type="evidence" value="ECO:0007669"/>
    <property type="project" value="UniProtKB-ARBA"/>
</dbReference>
<keyword evidence="10" id="KW-0221">Differentiation</keyword>
<dbReference type="GO" id="GO:0008593">
    <property type="term" value="P:regulation of Notch signaling pathway"/>
    <property type="evidence" value="ECO:0007669"/>
    <property type="project" value="UniProtKB-ARBA"/>
</dbReference>
<feature type="signal peptide" evidence="16">
    <location>
        <begin position="1"/>
        <end position="29"/>
    </location>
</feature>
<dbReference type="InterPro" id="IPR000152">
    <property type="entry name" value="EGF-type_Asp/Asn_hydroxyl_site"/>
</dbReference>
<dbReference type="GO" id="GO:0005509">
    <property type="term" value="F:calcium ion binding"/>
    <property type="evidence" value="ECO:0007669"/>
    <property type="project" value="InterPro"/>
</dbReference>
<feature type="domain" description="EGF-like" evidence="17">
    <location>
        <begin position="261"/>
        <end position="297"/>
    </location>
</feature>
<dbReference type="PROSITE" id="PS01187">
    <property type="entry name" value="EGF_CA"/>
    <property type="match status" value="3"/>
</dbReference>
<dbReference type="GO" id="GO:0060255">
    <property type="term" value="P:regulation of macromolecule metabolic process"/>
    <property type="evidence" value="ECO:0007669"/>
    <property type="project" value="UniProtKB-ARBA"/>
</dbReference>
<evidence type="ECO:0000256" key="16">
    <source>
        <dbReference type="SAM" id="SignalP"/>
    </source>
</evidence>
<dbReference type="GO" id="GO:0048592">
    <property type="term" value="P:eye morphogenesis"/>
    <property type="evidence" value="ECO:0007669"/>
    <property type="project" value="UniProtKB-ARBA"/>
</dbReference>
<dbReference type="PROSITE" id="PS01186">
    <property type="entry name" value="EGF_2"/>
    <property type="match status" value="4"/>
</dbReference>
<keyword evidence="5 15" id="KW-0245">EGF-like domain</keyword>
<keyword evidence="12" id="KW-0472">Membrane</keyword>
<dbReference type="Gene3D" id="2.10.25.10">
    <property type="entry name" value="Laminin"/>
    <property type="match status" value="5"/>
</dbReference>
<evidence type="ECO:0000256" key="7">
    <source>
        <dbReference type="ARBA" id="ARBA00022692"/>
    </source>
</evidence>
<keyword evidence="7" id="KW-0812">Transmembrane</keyword>
<feature type="disulfide bond" evidence="15">
    <location>
        <begin position="174"/>
        <end position="183"/>
    </location>
</feature>
<dbReference type="GO" id="GO:0016324">
    <property type="term" value="C:apical plasma membrane"/>
    <property type="evidence" value="ECO:0007669"/>
    <property type="project" value="UniProtKB-SubCell"/>
</dbReference>
<dbReference type="SUPFAM" id="SSF56436">
    <property type="entry name" value="C-type lectin-like"/>
    <property type="match status" value="1"/>
</dbReference>
<gene>
    <name evidence="20" type="primary">LOC116305408</name>
</gene>
<name>A0A6P8IVN5_ACTTE</name>
<dbReference type="SMART" id="SM00179">
    <property type="entry name" value="EGF_CA"/>
    <property type="match status" value="4"/>
</dbReference>
<evidence type="ECO:0000256" key="4">
    <source>
        <dbReference type="ARBA" id="ARBA00022475"/>
    </source>
</evidence>
<evidence type="ECO:0000256" key="1">
    <source>
        <dbReference type="ARBA" id="ARBA00004247"/>
    </source>
</evidence>
<dbReference type="PANTHER" id="PTHR12916">
    <property type="entry name" value="CYTOCHROME C OXIDASE POLYPEPTIDE VIC-2"/>
    <property type="match status" value="1"/>
</dbReference>
<dbReference type="GO" id="GO:0051049">
    <property type="term" value="P:regulation of transport"/>
    <property type="evidence" value="ECO:0007669"/>
    <property type="project" value="UniProtKB-ARBA"/>
</dbReference>
<feature type="domain" description="EGF-like" evidence="17">
    <location>
        <begin position="223"/>
        <end position="259"/>
    </location>
</feature>
<keyword evidence="14" id="KW-0325">Glycoprotein</keyword>
<dbReference type="PROSITE" id="PS50041">
    <property type="entry name" value="C_TYPE_LECTIN_2"/>
    <property type="match status" value="1"/>
</dbReference>
<feature type="disulfide bond" evidence="15">
    <location>
        <begin position="287"/>
        <end position="296"/>
    </location>
</feature>
<dbReference type="KEGG" id="aten:116305408"/>
<evidence type="ECO:0000313" key="20">
    <source>
        <dbReference type="RefSeq" id="XP_031571164.1"/>
    </source>
</evidence>
<evidence type="ECO:0000256" key="5">
    <source>
        <dbReference type="ARBA" id="ARBA00022536"/>
    </source>
</evidence>
<dbReference type="FunFam" id="2.10.25.10:FF:000122">
    <property type="entry name" value="Protein crumbs homolog 2"/>
    <property type="match status" value="1"/>
</dbReference>
<dbReference type="RefSeq" id="XP_031571164.1">
    <property type="nucleotide sequence ID" value="XM_031715304.1"/>
</dbReference>
<dbReference type="InterPro" id="IPR016186">
    <property type="entry name" value="C-type_lectin-like/link_sf"/>
</dbReference>
<sequence>MLSLRASLVPIKTILKLLMLLQLVQYGVSQKVDYVEFLQDAYHSLDVTILSKIRVKSSMQCLKNCRKNSNCLSYNLGAKKDQLGTLWCELLPNDKHKNLEKLVRNNSYHHYSKPSLCVNAIEYPNIKEDYIYVCNCKPGYTGLKCEININECESSPCQNDGFCKDEINRYRCDCKPGYDGKNCETDINECASNPCQNGSCINLINRYECVCTEGFTGVNCETDIDECQSSPCQYGSSCINLVNNYTCICVNGTTGPNCEINIDDCGSSPCLNNATCIDLVNNYACSCQSGFEGTNCETVSPCPSNLQYSAGGVCMYQGNGQWQDGYAECNSMSLNLPSIHSKEMNDKIRNSVNSWLWIGLRYVNDISEFAWSDGTALDYRNWKDLPSIKYEDGYCVYMKPEDSGYWFTNPCNYGNKYICV</sequence>
<dbReference type="GO" id="GO:0048598">
    <property type="term" value="P:embryonic morphogenesis"/>
    <property type="evidence" value="ECO:0007669"/>
    <property type="project" value="UniProtKB-ARBA"/>
</dbReference>
<feature type="disulfide bond" evidence="15">
    <location>
        <begin position="249"/>
        <end position="258"/>
    </location>
</feature>
<keyword evidence="6" id="KW-0597">Phosphoprotein</keyword>
<dbReference type="InParanoid" id="A0A6P8IVN5"/>
<dbReference type="GO" id="GO:0005911">
    <property type="term" value="C:cell-cell junction"/>
    <property type="evidence" value="ECO:0007669"/>
    <property type="project" value="UniProtKB-ARBA"/>
</dbReference>
<evidence type="ECO:0000256" key="12">
    <source>
        <dbReference type="ARBA" id="ARBA00023136"/>
    </source>
</evidence>
<evidence type="ECO:0000313" key="19">
    <source>
        <dbReference type="Proteomes" id="UP000515163"/>
    </source>
</evidence>
<dbReference type="GO" id="GO:0003008">
    <property type="term" value="P:system process"/>
    <property type="evidence" value="ECO:0007669"/>
    <property type="project" value="UniProtKB-ARBA"/>
</dbReference>
<evidence type="ECO:0000256" key="8">
    <source>
        <dbReference type="ARBA" id="ARBA00022729"/>
    </source>
</evidence>
<dbReference type="SMART" id="SM00034">
    <property type="entry name" value="CLECT"/>
    <property type="match status" value="1"/>
</dbReference>
<comment type="caution">
    <text evidence="15">Lacks conserved residue(s) required for the propagation of feature annotation.</text>
</comment>
<dbReference type="InterPro" id="IPR016187">
    <property type="entry name" value="CTDL_fold"/>
</dbReference>
<keyword evidence="4" id="KW-1003">Cell membrane</keyword>
<feature type="domain" description="EGF-like" evidence="17">
    <location>
        <begin position="148"/>
        <end position="184"/>
    </location>
</feature>
<dbReference type="GO" id="GO:0080090">
    <property type="term" value="P:regulation of primary metabolic process"/>
    <property type="evidence" value="ECO:0007669"/>
    <property type="project" value="UniProtKB-ARBA"/>
</dbReference>
<dbReference type="GO" id="GO:0009792">
    <property type="term" value="P:embryo development ending in birth or egg hatching"/>
    <property type="evidence" value="ECO:0007669"/>
    <property type="project" value="UniProtKB-ARBA"/>
</dbReference>
<dbReference type="GO" id="GO:0060562">
    <property type="term" value="P:epithelial tube morphogenesis"/>
    <property type="evidence" value="ECO:0007669"/>
    <property type="project" value="UniProtKB-ARBA"/>
</dbReference>
<keyword evidence="11" id="KW-1133">Transmembrane helix</keyword>
<keyword evidence="9" id="KW-0677">Repeat</keyword>
<feature type="domain" description="C-type lectin" evidence="18">
    <location>
        <begin position="310"/>
        <end position="420"/>
    </location>
</feature>
<evidence type="ECO:0000256" key="9">
    <source>
        <dbReference type="ARBA" id="ARBA00022737"/>
    </source>
</evidence>
<accession>A0A6P8IVN5</accession>
<dbReference type="GO" id="GO:0051093">
    <property type="term" value="P:negative regulation of developmental process"/>
    <property type="evidence" value="ECO:0007669"/>
    <property type="project" value="UniProtKB-ARBA"/>
</dbReference>
<evidence type="ECO:0000256" key="11">
    <source>
        <dbReference type="ARBA" id="ARBA00022989"/>
    </source>
</evidence>
<reference evidence="20" key="1">
    <citation type="submission" date="2025-08" db="UniProtKB">
        <authorList>
            <consortium name="RefSeq"/>
        </authorList>
    </citation>
    <scope>IDENTIFICATION</scope>
    <source>
        <tissue evidence="20">Tentacle</tissue>
    </source>
</reference>
<feature type="domain" description="EGF-like" evidence="17">
    <location>
        <begin position="186"/>
        <end position="221"/>
    </location>
</feature>
<dbReference type="PROSITE" id="PS00022">
    <property type="entry name" value="EGF_1"/>
    <property type="match status" value="5"/>
</dbReference>
<dbReference type="CDD" id="cd00037">
    <property type="entry name" value="CLECT"/>
    <property type="match status" value="1"/>
</dbReference>
<dbReference type="GO" id="GO:0002064">
    <property type="term" value="P:epithelial cell development"/>
    <property type="evidence" value="ECO:0007669"/>
    <property type="project" value="UniProtKB-ARBA"/>
</dbReference>
<dbReference type="InterPro" id="IPR018097">
    <property type="entry name" value="EGF_Ca-bd_CS"/>
</dbReference>
<proteinExistence type="inferred from homology"/>
<dbReference type="PANTHER" id="PTHR12916:SF4">
    <property type="entry name" value="UNINFLATABLE, ISOFORM C"/>
    <property type="match status" value="1"/>
</dbReference>
<dbReference type="SMART" id="SM00181">
    <property type="entry name" value="EGF"/>
    <property type="match status" value="5"/>
</dbReference>